<dbReference type="PANTHER" id="PTHR23402:SF1">
    <property type="entry name" value="PYROGLUTAMYL-PEPTIDASE I"/>
    <property type="match status" value="1"/>
</dbReference>
<dbReference type="AlphaFoldDB" id="A0A559MFJ5"/>
<dbReference type="GO" id="GO:0016920">
    <property type="term" value="F:pyroglutamyl-peptidase activity"/>
    <property type="evidence" value="ECO:0007669"/>
    <property type="project" value="InterPro"/>
</dbReference>
<evidence type="ECO:0000256" key="5">
    <source>
        <dbReference type="ARBA" id="ARBA00022807"/>
    </source>
</evidence>
<dbReference type="GO" id="GO:0005829">
    <property type="term" value="C:cytosol"/>
    <property type="evidence" value="ECO:0007669"/>
    <property type="project" value="InterPro"/>
</dbReference>
<evidence type="ECO:0000313" key="6">
    <source>
        <dbReference type="EMBL" id="TVY91734.1"/>
    </source>
</evidence>
<dbReference type="InterPro" id="IPR000816">
    <property type="entry name" value="Peptidase_C15"/>
</dbReference>
<reference evidence="6 7" key="1">
    <citation type="submission" date="2018-05" db="EMBL/GenBank/DDBJ databases">
        <title>Genome sequencing and assembly of the regulated plant pathogen Lachnellula willkommii and related sister species for the development of diagnostic species identification markers.</title>
        <authorList>
            <person name="Giroux E."/>
            <person name="Bilodeau G."/>
        </authorList>
    </citation>
    <scope>NUCLEOTIDE SEQUENCE [LARGE SCALE GENOMIC DNA]</scope>
    <source>
        <strain evidence="6 7">CBS 172.35</strain>
    </source>
</reference>
<evidence type="ECO:0000256" key="1">
    <source>
        <dbReference type="ARBA" id="ARBA00006641"/>
    </source>
</evidence>
<dbReference type="Proteomes" id="UP000315522">
    <property type="component" value="Unassembled WGS sequence"/>
</dbReference>
<dbReference type="InterPro" id="IPR016125">
    <property type="entry name" value="Peptidase_C15-like"/>
</dbReference>
<dbReference type="Pfam" id="PF01470">
    <property type="entry name" value="Peptidase_C15"/>
    <property type="match status" value="1"/>
</dbReference>
<sequence length="216" mass="24029">MAQEDCDLTVLITGFGEFQDIKTNPSYEITSLLPPQLSHKGLTIRLIPHPSPLNTAYHSILTTISALLAQHKPDIVLHIGLAADRSYFAIEKSARRDGYQQYPDIARRVFTKAESKKVWGKSPERLETGLGFEDVVVRWKEGAGEEDVRGGDDVGSYVCGFVYYLSLEMFWKRGGGGGEGKVLFLHVPYLKGAEELERGKEVTVSLIKAIAESCRR</sequence>
<gene>
    <name evidence="6" type="primary">Pgpep1</name>
    <name evidence="6" type="ORF">LAWI1_G004489</name>
</gene>
<keyword evidence="2" id="KW-0963">Cytoplasm</keyword>
<evidence type="ECO:0000256" key="4">
    <source>
        <dbReference type="ARBA" id="ARBA00022801"/>
    </source>
</evidence>
<proteinExistence type="inferred from homology"/>
<accession>A0A559MFJ5</accession>
<keyword evidence="7" id="KW-1185">Reference proteome</keyword>
<comment type="similarity">
    <text evidence="1">Belongs to the peptidase C15 family.</text>
</comment>
<dbReference type="Gene3D" id="3.40.630.20">
    <property type="entry name" value="Peptidase C15, pyroglutamyl peptidase I-like"/>
    <property type="match status" value="1"/>
</dbReference>
<dbReference type="PRINTS" id="PR00706">
    <property type="entry name" value="PYROGLUPTASE"/>
</dbReference>
<evidence type="ECO:0000313" key="7">
    <source>
        <dbReference type="Proteomes" id="UP000315522"/>
    </source>
</evidence>
<keyword evidence="4" id="KW-0378">Hydrolase</keyword>
<protein>
    <submittedName>
        <fullName evidence="6">Pyroglutamyl-peptidase</fullName>
    </submittedName>
</protein>
<organism evidence="6 7">
    <name type="scientific">Lachnellula willkommii</name>
    <dbReference type="NCBI Taxonomy" id="215461"/>
    <lineage>
        <taxon>Eukaryota</taxon>
        <taxon>Fungi</taxon>
        <taxon>Dikarya</taxon>
        <taxon>Ascomycota</taxon>
        <taxon>Pezizomycotina</taxon>
        <taxon>Leotiomycetes</taxon>
        <taxon>Helotiales</taxon>
        <taxon>Lachnaceae</taxon>
        <taxon>Lachnellula</taxon>
    </lineage>
</organism>
<evidence type="ECO:0000256" key="2">
    <source>
        <dbReference type="ARBA" id="ARBA00022490"/>
    </source>
</evidence>
<dbReference type="InterPro" id="IPR036440">
    <property type="entry name" value="Peptidase_C15-like_sf"/>
</dbReference>
<dbReference type="SUPFAM" id="SSF53182">
    <property type="entry name" value="Pyrrolidone carboxyl peptidase (pyroglutamate aminopeptidase)"/>
    <property type="match status" value="1"/>
</dbReference>
<keyword evidence="5" id="KW-0788">Thiol protease</keyword>
<keyword evidence="3" id="KW-0645">Protease</keyword>
<evidence type="ECO:0000256" key="3">
    <source>
        <dbReference type="ARBA" id="ARBA00022670"/>
    </source>
</evidence>
<dbReference type="EMBL" id="QGML01000476">
    <property type="protein sequence ID" value="TVY91734.1"/>
    <property type="molecule type" value="Genomic_DNA"/>
</dbReference>
<dbReference type="PANTHER" id="PTHR23402">
    <property type="entry name" value="PROTEASE FAMILY C15 PYROGLUTAMYL-PEPTIDASE I-RELATED"/>
    <property type="match status" value="1"/>
</dbReference>
<comment type="caution">
    <text evidence="6">The sequence shown here is derived from an EMBL/GenBank/DDBJ whole genome shotgun (WGS) entry which is preliminary data.</text>
</comment>
<dbReference type="GO" id="GO:0006508">
    <property type="term" value="P:proteolysis"/>
    <property type="evidence" value="ECO:0007669"/>
    <property type="project" value="UniProtKB-KW"/>
</dbReference>
<name>A0A559MFJ5_9HELO</name>